<sequence>MSQRGLGEVMGELGDASIRAQRTADVLLRSCGGRAVFLRMPAPASSGDTTEQLGLAVPTFQDVALEPVVFRKARATMANGKAAKSELVVSATAVNLLVGSMGYSAANVLFATAFGVLIDDVLMEIESASESEVGGVTYVYRLVLRAPLALMV</sequence>
<gene>
    <name evidence="1" type="ORF">HDF08_003944</name>
</gene>
<name>A0A852VP31_9BACT</name>
<dbReference type="AlphaFoldDB" id="A0A852VP31"/>
<organism evidence="1 2">
    <name type="scientific">Tunturiibacter lichenicola</name>
    <dbReference type="NCBI Taxonomy" id="2051959"/>
    <lineage>
        <taxon>Bacteria</taxon>
        <taxon>Pseudomonadati</taxon>
        <taxon>Acidobacteriota</taxon>
        <taxon>Terriglobia</taxon>
        <taxon>Terriglobales</taxon>
        <taxon>Acidobacteriaceae</taxon>
        <taxon>Tunturiibacter</taxon>
    </lineage>
</organism>
<accession>A0A852VP31</accession>
<proteinExistence type="predicted"/>
<reference evidence="1 2" key="1">
    <citation type="submission" date="2020-07" db="EMBL/GenBank/DDBJ databases">
        <title>Genomic Encyclopedia of Type Strains, Phase IV (KMG-V): Genome sequencing to study the core and pangenomes of soil and plant-associated prokaryotes.</title>
        <authorList>
            <person name="Whitman W."/>
        </authorList>
    </citation>
    <scope>NUCLEOTIDE SEQUENCE [LARGE SCALE GENOMIC DNA]</scope>
    <source>
        <strain evidence="1 2">M8UP22</strain>
    </source>
</reference>
<dbReference type="Proteomes" id="UP000564385">
    <property type="component" value="Unassembled WGS sequence"/>
</dbReference>
<evidence type="ECO:0000313" key="2">
    <source>
        <dbReference type="Proteomes" id="UP000564385"/>
    </source>
</evidence>
<comment type="caution">
    <text evidence="1">The sequence shown here is derived from an EMBL/GenBank/DDBJ whole genome shotgun (WGS) entry which is preliminary data.</text>
</comment>
<evidence type="ECO:0000313" key="1">
    <source>
        <dbReference type="EMBL" id="NYF91825.1"/>
    </source>
</evidence>
<protein>
    <submittedName>
        <fullName evidence="1">Uncharacterized protein</fullName>
    </submittedName>
</protein>
<dbReference type="EMBL" id="JACCCU010000003">
    <property type="protein sequence ID" value="NYF91825.1"/>
    <property type="molecule type" value="Genomic_DNA"/>
</dbReference>